<comment type="caution">
    <text evidence="2">The sequence shown here is derived from an EMBL/GenBank/DDBJ whole genome shotgun (WGS) entry which is preliminary data.</text>
</comment>
<name>A0A368GE50_ANCCA</name>
<feature type="region of interest" description="Disordered" evidence="1">
    <location>
        <begin position="43"/>
        <end position="125"/>
    </location>
</feature>
<dbReference type="STRING" id="29170.A0A368GE50"/>
<feature type="compositionally biased region" description="Low complexity" evidence="1">
    <location>
        <begin position="76"/>
        <end position="86"/>
    </location>
</feature>
<evidence type="ECO:0000313" key="3">
    <source>
        <dbReference type="Proteomes" id="UP000252519"/>
    </source>
</evidence>
<dbReference type="EMBL" id="JOJR01000241">
    <property type="protein sequence ID" value="RCN41310.1"/>
    <property type="molecule type" value="Genomic_DNA"/>
</dbReference>
<gene>
    <name evidence="2" type="ORF">ANCCAN_12734</name>
</gene>
<organism evidence="2 3">
    <name type="scientific">Ancylostoma caninum</name>
    <name type="common">Dog hookworm</name>
    <dbReference type="NCBI Taxonomy" id="29170"/>
    <lineage>
        <taxon>Eukaryota</taxon>
        <taxon>Metazoa</taxon>
        <taxon>Ecdysozoa</taxon>
        <taxon>Nematoda</taxon>
        <taxon>Chromadorea</taxon>
        <taxon>Rhabditida</taxon>
        <taxon>Rhabditina</taxon>
        <taxon>Rhabditomorpha</taxon>
        <taxon>Strongyloidea</taxon>
        <taxon>Ancylostomatidae</taxon>
        <taxon>Ancylostomatinae</taxon>
        <taxon>Ancylostoma</taxon>
    </lineage>
</organism>
<evidence type="ECO:0000256" key="1">
    <source>
        <dbReference type="SAM" id="MobiDB-lite"/>
    </source>
</evidence>
<dbReference type="AlphaFoldDB" id="A0A368GE50"/>
<feature type="compositionally biased region" description="Polar residues" evidence="1">
    <location>
        <begin position="61"/>
        <end position="75"/>
    </location>
</feature>
<dbReference type="OrthoDB" id="5873279at2759"/>
<keyword evidence="3" id="KW-1185">Reference proteome</keyword>
<accession>A0A368GE50</accession>
<protein>
    <submittedName>
        <fullName evidence="2">Uncharacterized protein</fullName>
    </submittedName>
</protein>
<dbReference type="Proteomes" id="UP000252519">
    <property type="component" value="Unassembled WGS sequence"/>
</dbReference>
<sequence length="125" mass="13407">MATLIVTFCVFYFIDFFVQIFGGFSVLGAADISPSLASIQPVIPTRTRRRKKSGSSMSRETVASTQATSLLSKPESTQSSASSISSMPMKDILTKSFRPSSSKEGIVPSSSTPPPKYGKMVSEVN</sequence>
<evidence type="ECO:0000313" key="2">
    <source>
        <dbReference type="EMBL" id="RCN41310.1"/>
    </source>
</evidence>
<proteinExistence type="predicted"/>
<reference evidence="2 3" key="1">
    <citation type="submission" date="2014-10" db="EMBL/GenBank/DDBJ databases">
        <title>Draft genome of the hookworm Ancylostoma caninum.</title>
        <authorList>
            <person name="Mitreva M."/>
        </authorList>
    </citation>
    <scope>NUCLEOTIDE SEQUENCE [LARGE SCALE GENOMIC DNA]</scope>
    <source>
        <strain evidence="2 3">Baltimore</strain>
    </source>
</reference>